<name>A0A9Q9HIM9_LEICA</name>
<proteinExistence type="predicted"/>
<evidence type="ECO:0000313" key="2">
    <source>
        <dbReference type="EMBL" id="UWQ52740.1"/>
    </source>
</evidence>
<accession>A0A9Q9HIM9</accession>
<feature type="transmembrane region" description="Helical" evidence="1">
    <location>
        <begin position="76"/>
        <end position="95"/>
    </location>
</feature>
<feature type="transmembrane region" description="Helical" evidence="1">
    <location>
        <begin position="107"/>
        <end position="132"/>
    </location>
</feature>
<organism evidence="2 3">
    <name type="scientific">Leisingera caerulea</name>
    <name type="common">Phaeobacter caeruleus</name>
    <dbReference type="NCBI Taxonomy" id="506591"/>
    <lineage>
        <taxon>Bacteria</taxon>
        <taxon>Pseudomonadati</taxon>
        <taxon>Pseudomonadota</taxon>
        <taxon>Alphaproteobacteria</taxon>
        <taxon>Rhodobacterales</taxon>
        <taxon>Roseobacteraceae</taxon>
        <taxon>Leisingera</taxon>
    </lineage>
</organism>
<keyword evidence="1" id="KW-0812">Transmembrane</keyword>
<keyword evidence="1" id="KW-1133">Transmembrane helix</keyword>
<reference evidence="2" key="1">
    <citation type="submission" date="2021-08" db="EMBL/GenBank/DDBJ databases">
        <authorList>
            <person name="Nwanade C."/>
            <person name="Wang M."/>
            <person name="Masoudi A."/>
            <person name="Yu Z."/>
            <person name="Liu J."/>
        </authorList>
    </citation>
    <scope>NUCLEOTIDE SEQUENCE</scope>
    <source>
        <strain evidence="2">S122</strain>
    </source>
</reference>
<dbReference type="Proteomes" id="UP001058713">
    <property type="component" value="Chromosome"/>
</dbReference>
<evidence type="ECO:0000256" key="1">
    <source>
        <dbReference type="SAM" id="Phobius"/>
    </source>
</evidence>
<evidence type="ECO:0000313" key="3">
    <source>
        <dbReference type="Proteomes" id="UP001058713"/>
    </source>
</evidence>
<sequence length="143" mass="15911">MADDEPGADGAKRPSITPEEVLKGLVAPQGGASEASKAEKQYLKRFRALSLESQTGYAHLQGIRDHYKHKGRWSNFLIFAIGGMLVFQSILLWRVGMGKLDFKDYDWLLPALLVQNLGQVIGLAVFAVKYLFSDISNQNQKSK</sequence>
<dbReference type="KEGG" id="lcae:K3721_12000"/>
<dbReference type="AlphaFoldDB" id="A0A9Q9HIM9"/>
<keyword evidence="1" id="KW-0472">Membrane</keyword>
<dbReference type="EMBL" id="CP081070">
    <property type="protein sequence ID" value="UWQ52740.1"/>
    <property type="molecule type" value="Genomic_DNA"/>
</dbReference>
<protein>
    <submittedName>
        <fullName evidence="2">Uncharacterized protein</fullName>
    </submittedName>
</protein>
<dbReference type="RefSeq" id="WP_259970513.1">
    <property type="nucleotide sequence ID" value="NZ_CP081070.1"/>
</dbReference>
<gene>
    <name evidence="2" type="ORF">K3721_12000</name>
</gene>